<keyword evidence="2" id="KW-1185">Reference proteome</keyword>
<sequence>MTTQHRHQLSRLAIPPQFQAQQTVQPMYSPSIPTAIHQGYQPPFHPQSALQTPMQGSFFPQPPGAPGRPVHMGHRAHPSLALAAAGIHPPMGMPMTPGGPMTPLGPGQFPPGVMVGPPFMQRGRRQPSISTGGPPKAQLGGAGKNYRPASPTNAVAAAATATTQKPKKGAVSLPQETIPGTDGERATWARTPIPEHLVPPQPVIAPLEASTSEIYPPDFWRHLIPDTVDVFLPGKASWDDMKKRVIEEKLEKLGVEKGTGSYSSVPHIHAPHARAASISSPADPALLYFKLNKLQQSQNISQPQSASTSPQPPQFSSTPPTGLPPRLQNRHGHSLSLAAPPFQPSRSLFNPLASFNPFGPGATLGSDAIEHSDAVSDPGAPTDQSLAPPQMPARADSRPNFVVGFGLDIPEEEEPEEEGLAEASHVAHVAADETVDMDLDVEEDRFERGERGNGDDEDMGSVTTAAQSRLHSRHVSRLSAALSLLSVGGQVPGHEADAEDIDGDADGEDAVGEWTGSEDLRTTGETSDDESIGEWSNPSDEERARQDRLHRRLMRRSQHHEIQTPRRLPNFPHPPKTTPYDALAGRNGEIDDMLSNPSEEERRARPLPSLPGSRPGTAPLSAHDPALAHSRRESENFVYPGLTQNPIVAPIAAPAPKRGDSLNPLAKPFVFGASRLSGSWAPGTFAPSPVQHSGSNTPGHARVPSLGKPLNAAAAEFKPGSFTFRPPVDGPKFTFPAPVPAPAPPVVQARASPSPPPNPSPVRASQGREKRQRRGSMDSRQSSDSSDDQQEAMTSFKFPPESPQNRRSAPPSPSPPRRNGTLSATARPFTLPSHANNGAPFAIKEPVPLPHPMLSPRPPVDSPVTDPDIETDAHMRELPIPPSTKQKRAPIPLDFKHPVSTNTVPAGLFKALGNTDDERTRRTVRSRLSSREIFEHVSRPSLDDLNVPAISQNVSRGRLVSDPVRWDAPQQRKDVFTPAAPKHKHRRSSLPADGSSSSISAESILQPMNISRRLEMQQYEERLEALLDEKIESLRLELHETRQLPSGGAMNPSTEAKINEVVSLFRTQLQESAAHGLEDSQADARGELDFQLIKDIVEQGHSDARAMIQNDFADLVRRLDHQSQALSHSNIQAMVDEFQNRTRNTVIGVVSQLGQRLEAMERDRARTPHGLSALDREGIVREMLSSLLPHIAAMRPQPIDYEGLTDQLTQAVKPHISQLIDLASDKRETASLIVDRLIPVLPTIYPPTAAAIDTSAIIAQITNEVRRIIAPVDAHEIKEQVSDLVVERLDSRLAVRDRVLDTLSGRVTEGVGHLLEPMRDVSTRVDELAQGQKTLATQTRDLAAAHRDVVGLLADLPERLQAATDALGSVQADALSKGAVQSVPASDNILRIESTVDLLSDGQESLASKTEQLLTLHQELLSHLSTLPEGMAAISALHAAQAELLARSVTKQDFEEMRKMMSTNADLQVQLAKARAQHGAARAEKDMLLERVTSAETERDRLRTQVDEIQASMISRATDAATADARNAELEEALAQSLDRLKASDVTISTQQERIIELDNLNRELTTEKQALMTKVHAAETQAGYTARDKEALADALSTLQKEHDGLLAQQSHWDDLRRASEQIEQLASIVKQSNEPELRDLRRIRDRSKVLEGEYAALQRRFKDQETRATSSDRAATTARQSLTQAQQRSVEWEQRAKEYEVSLVENQAKLDTLDERLSQMDADYSLAKMQLDEKDAQERLAKDRESKLRDQIAKLEAKVSHLQTEASKKAPTAHSPPRPDSRASTVYPSRAATPTAPNGRSYSVRTHTPPQSQTSVWDSMHAPAKRYPPLGNGTPKVRGLPAYSRKPIASPTMSVVSLAPTQGDDGWWE</sequence>
<evidence type="ECO:0000313" key="2">
    <source>
        <dbReference type="Proteomes" id="UP000814140"/>
    </source>
</evidence>
<dbReference type="EMBL" id="MU277275">
    <property type="protein sequence ID" value="KAI0055919.1"/>
    <property type="molecule type" value="Genomic_DNA"/>
</dbReference>
<dbReference type="Proteomes" id="UP000814140">
    <property type="component" value="Unassembled WGS sequence"/>
</dbReference>
<gene>
    <name evidence="1" type="ORF">BV25DRAFT_1832763</name>
</gene>
<reference evidence="1" key="1">
    <citation type="submission" date="2021-03" db="EMBL/GenBank/DDBJ databases">
        <authorList>
            <consortium name="DOE Joint Genome Institute"/>
            <person name="Ahrendt S."/>
            <person name="Looney B.P."/>
            <person name="Miyauchi S."/>
            <person name="Morin E."/>
            <person name="Drula E."/>
            <person name="Courty P.E."/>
            <person name="Chicoki N."/>
            <person name="Fauchery L."/>
            <person name="Kohler A."/>
            <person name="Kuo A."/>
            <person name="Labutti K."/>
            <person name="Pangilinan J."/>
            <person name="Lipzen A."/>
            <person name="Riley R."/>
            <person name="Andreopoulos W."/>
            <person name="He G."/>
            <person name="Johnson J."/>
            <person name="Barry K.W."/>
            <person name="Grigoriev I.V."/>
            <person name="Nagy L."/>
            <person name="Hibbett D."/>
            <person name="Henrissat B."/>
            <person name="Matheny P.B."/>
            <person name="Labbe J."/>
            <person name="Martin F."/>
        </authorList>
    </citation>
    <scope>NUCLEOTIDE SEQUENCE</scope>
    <source>
        <strain evidence="1">HHB10654</strain>
    </source>
</reference>
<reference evidence="1" key="2">
    <citation type="journal article" date="2022" name="New Phytol.">
        <title>Evolutionary transition to the ectomycorrhizal habit in the genomes of a hyperdiverse lineage of mushroom-forming fungi.</title>
        <authorList>
            <person name="Looney B."/>
            <person name="Miyauchi S."/>
            <person name="Morin E."/>
            <person name="Drula E."/>
            <person name="Courty P.E."/>
            <person name="Kohler A."/>
            <person name="Kuo A."/>
            <person name="LaButti K."/>
            <person name="Pangilinan J."/>
            <person name="Lipzen A."/>
            <person name="Riley R."/>
            <person name="Andreopoulos W."/>
            <person name="He G."/>
            <person name="Johnson J."/>
            <person name="Nolan M."/>
            <person name="Tritt A."/>
            <person name="Barry K.W."/>
            <person name="Grigoriev I.V."/>
            <person name="Nagy L.G."/>
            <person name="Hibbett D."/>
            <person name="Henrissat B."/>
            <person name="Matheny P.B."/>
            <person name="Labbe J."/>
            <person name="Martin F.M."/>
        </authorList>
    </citation>
    <scope>NUCLEOTIDE SEQUENCE</scope>
    <source>
        <strain evidence="1">HHB10654</strain>
    </source>
</reference>
<accession>A0ACB8SHR0</accession>
<evidence type="ECO:0000313" key="1">
    <source>
        <dbReference type="EMBL" id="KAI0055919.1"/>
    </source>
</evidence>
<organism evidence="1 2">
    <name type="scientific">Artomyces pyxidatus</name>
    <dbReference type="NCBI Taxonomy" id="48021"/>
    <lineage>
        <taxon>Eukaryota</taxon>
        <taxon>Fungi</taxon>
        <taxon>Dikarya</taxon>
        <taxon>Basidiomycota</taxon>
        <taxon>Agaricomycotina</taxon>
        <taxon>Agaricomycetes</taxon>
        <taxon>Russulales</taxon>
        <taxon>Auriscalpiaceae</taxon>
        <taxon>Artomyces</taxon>
    </lineage>
</organism>
<name>A0ACB8SHR0_9AGAM</name>
<protein>
    <submittedName>
        <fullName evidence="1">Uncharacterized protein</fullName>
    </submittedName>
</protein>
<comment type="caution">
    <text evidence="1">The sequence shown here is derived from an EMBL/GenBank/DDBJ whole genome shotgun (WGS) entry which is preliminary data.</text>
</comment>
<proteinExistence type="predicted"/>